<name>A0A5B7KC99_PORTR</name>
<dbReference type="EMBL" id="VSRR010142554">
    <property type="protein sequence ID" value="MPD04750.1"/>
    <property type="molecule type" value="Genomic_DNA"/>
</dbReference>
<keyword evidence="2" id="KW-1185">Reference proteome</keyword>
<dbReference type="Proteomes" id="UP000324222">
    <property type="component" value="Unassembled WGS sequence"/>
</dbReference>
<evidence type="ECO:0000313" key="2">
    <source>
        <dbReference type="Proteomes" id="UP000324222"/>
    </source>
</evidence>
<reference evidence="1 2" key="1">
    <citation type="submission" date="2019-05" db="EMBL/GenBank/DDBJ databases">
        <title>Another draft genome of Portunus trituberculatus and its Hox gene families provides insights of decapod evolution.</title>
        <authorList>
            <person name="Jeong J.-H."/>
            <person name="Song I."/>
            <person name="Kim S."/>
            <person name="Choi T."/>
            <person name="Kim D."/>
            <person name="Ryu S."/>
            <person name="Kim W."/>
        </authorList>
    </citation>
    <scope>NUCLEOTIDE SEQUENCE [LARGE SCALE GENOMIC DNA]</scope>
    <source>
        <tissue evidence="1">Muscle</tissue>
    </source>
</reference>
<dbReference type="AlphaFoldDB" id="A0A5B7KC99"/>
<gene>
    <name evidence="1" type="ORF">E2C01_100456</name>
</gene>
<organism evidence="1 2">
    <name type="scientific">Portunus trituberculatus</name>
    <name type="common">Swimming crab</name>
    <name type="synonym">Neptunus trituberculatus</name>
    <dbReference type="NCBI Taxonomy" id="210409"/>
    <lineage>
        <taxon>Eukaryota</taxon>
        <taxon>Metazoa</taxon>
        <taxon>Ecdysozoa</taxon>
        <taxon>Arthropoda</taxon>
        <taxon>Crustacea</taxon>
        <taxon>Multicrustacea</taxon>
        <taxon>Malacostraca</taxon>
        <taxon>Eumalacostraca</taxon>
        <taxon>Eucarida</taxon>
        <taxon>Decapoda</taxon>
        <taxon>Pleocyemata</taxon>
        <taxon>Brachyura</taxon>
        <taxon>Eubrachyura</taxon>
        <taxon>Portunoidea</taxon>
        <taxon>Portunidae</taxon>
        <taxon>Portuninae</taxon>
        <taxon>Portunus</taxon>
    </lineage>
</organism>
<comment type="caution">
    <text evidence="1">The sequence shown here is derived from an EMBL/GenBank/DDBJ whole genome shotgun (WGS) entry which is preliminary data.</text>
</comment>
<protein>
    <submittedName>
        <fullName evidence="1">Uncharacterized protein</fullName>
    </submittedName>
</protein>
<evidence type="ECO:0000313" key="1">
    <source>
        <dbReference type="EMBL" id="MPD04750.1"/>
    </source>
</evidence>
<sequence length="38" mass="4751">MKNYQQNAEKCYISQDCSRTRDVHQHLVYQYYGTVMWY</sequence>
<proteinExistence type="predicted"/>
<accession>A0A5B7KC99</accession>